<name>A0A6J6U519_9ZZZZ</name>
<gene>
    <name evidence="3" type="ORF">UFOPK2822_01010</name>
    <name evidence="4" type="ORF">UFOPK3346_01253</name>
    <name evidence="5" type="ORF">UFOPK3670_00960</name>
    <name evidence="6" type="ORF">UFOPK4308_00962</name>
</gene>
<keyword evidence="1" id="KW-0325">Glycoprotein</keyword>
<dbReference type="InterPro" id="IPR006047">
    <property type="entry name" value="GH13_cat_dom"/>
</dbReference>
<feature type="domain" description="Glycosyl hydrolase family 13 catalytic" evidence="2">
    <location>
        <begin position="23"/>
        <end position="432"/>
    </location>
</feature>
<reference evidence="3" key="1">
    <citation type="submission" date="2020-05" db="EMBL/GenBank/DDBJ databases">
        <authorList>
            <person name="Chiriac C."/>
            <person name="Salcher M."/>
            <person name="Ghai R."/>
            <person name="Kavagutti S V."/>
        </authorList>
    </citation>
    <scope>NUCLEOTIDE SEQUENCE</scope>
</reference>
<dbReference type="InterPro" id="IPR045857">
    <property type="entry name" value="O16G_dom_2"/>
</dbReference>
<dbReference type="SMART" id="SM00642">
    <property type="entry name" value="Aamy"/>
    <property type="match status" value="1"/>
</dbReference>
<protein>
    <submittedName>
        <fullName evidence="3">Unannotated protein</fullName>
    </submittedName>
</protein>
<dbReference type="EMBL" id="CAFBMV010000006">
    <property type="protein sequence ID" value="CAB4925796.1"/>
    <property type="molecule type" value="Genomic_DNA"/>
</dbReference>
<dbReference type="Pfam" id="PF00128">
    <property type="entry name" value="Alpha-amylase"/>
    <property type="match status" value="1"/>
</dbReference>
<dbReference type="EMBL" id="CAFBQL010000006">
    <property type="protein sequence ID" value="CAB5059912.1"/>
    <property type="molecule type" value="Genomic_DNA"/>
</dbReference>
<dbReference type="EMBL" id="CAFBLE010000013">
    <property type="protein sequence ID" value="CAB4874729.1"/>
    <property type="molecule type" value="Genomic_DNA"/>
</dbReference>
<dbReference type="CDD" id="cd11332">
    <property type="entry name" value="AmyAc_OligoGlu_TS"/>
    <property type="match status" value="1"/>
</dbReference>
<dbReference type="EMBL" id="CAEZZC010000013">
    <property type="protein sequence ID" value="CAB4754154.1"/>
    <property type="molecule type" value="Genomic_DNA"/>
</dbReference>
<evidence type="ECO:0000256" key="1">
    <source>
        <dbReference type="ARBA" id="ARBA00023180"/>
    </source>
</evidence>
<evidence type="ECO:0000313" key="3">
    <source>
        <dbReference type="EMBL" id="CAB4754154.1"/>
    </source>
</evidence>
<dbReference type="GO" id="GO:0004556">
    <property type="term" value="F:alpha-amylase activity"/>
    <property type="evidence" value="ECO:0007669"/>
    <property type="project" value="TreeGrafter"/>
</dbReference>
<proteinExistence type="predicted"/>
<dbReference type="FunFam" id="3.90.400.10:FF:000001">
    <property type="entry name" value="Maltase A3, isoform A"/>
    <property type="match status" value="1"/>
</dbReference>
<dbReference type="Gene3D" id="3.90.400.10">
    <property type="entry name" value="Oligo-1,6-glucosidase, Domain 2"/>
    <property type="match status" value="1"/>
</dbReference>
<evidence type="ECO:0000259" key="2">
    <source>
        <dbReference type="SMART" id="SM00642"/>
    </source>
</evidence>
<sequence>MSTHPALPARNQRPWWRDAVTYQIYIRSFADSNGDGKGDVEGIRSRLPYLRSLGVDAIWITPWYPSPQNDHGYDVSDYMNIEPDYGTLADAERLIKETHDHGMKLLVDIVPNHSSDQHVWFQQALAAAPGSPERDRYIFREGKGANGELPPNNWQAVFGGSAWHRITEADGKLGQWYLHLFAVEQPDFNWENQEIHEHFEEVLKFWLDRGVDGFRIDVAHGMVKAPGLPDVVAADPKAEMLAPENRPFWDQDGVHEIYRKWRKILDSYPGDRMAVAEAWVSPASRIARYLRPDELANSFNFDFLSSPWEPAELKKMINRSMDALAEVGAPSSWVFNNHDVVRSVDRFDLGLLAGNANTTLERHGDAKKFDIARGTRRARAGALLMLALPGGAYIYQGEELALPEARDIPEDRLTDPRWEMSLRTDRGRDGCRVPLPWTSLPIGAFGFSSDANREPEHAWLPQGDHWGKFSVEGQDGDPASTLTMYRQALAIRKSEAGLGDGAMTWIDAGDDVIAFSRPGNFACLLNFGAAIELPAGSEVLLSSNPLVGNVIPTDTAVWVRLSVG</sequence>
<organism evidence="3">
    <name type="scientific">freshwater metagenome</name>
    <dbReference type="NCBI Taxonomy" id="449393"/>
    <lineage>
        <taxon>unclassified sequences</taxon>
        <taxon>metagenomes</taxon>
        <taxon>ecological metagenomes</taxon>
    </lineage>
</organism>
<evidence type="ECO:0000313" key="6">
    <source>
        <dbReference type="EMBL" id="CAB5059912.1"/>
    </source>
</evidence>
<evidence type="ECO:0000313" key="5">
    <source>
        <dbReference type="EMBL" id="CAB4925796.1"/>
    </source>
</evidence>
<dbReference type="SUPFAM" id="SSF51445">
    <property type="entry name" value="(Trans)glycosidases"/>
    <property type="match status" value="1"/>
</dbReference>
<dbReference type="PANTHER" id="PTHR10357">
    <property type="entry name" value="ALPHA-AMYLASE FAMILY MEMBER"/>
    <property type="match status" value="1"/>
</dbReference>
<dbReference type="AlphaFoldDB" id="A0A6J6U519"/>
<dbReference type="InterPro" id="IPR017853">
    <property type="entry name" value="GH"/>
</dbReference>
<dbReference type="Gene3D" id="3.20.20.80">
    <property type="entry name" value="Glycosidases"/>
    <property type="match status" value="2"/>
</dbReference>
<dbReference type="GO" id="GO:0009313">
    <property type="term" value="P:oligosaccharide catabolic process"/>
    <property type="evidence" value="ECO:0007669"/>
    <property type="project" value="TreeGrafter"/>
</dbReference>
<evidence type="ECO:0000313" key="4">
    <source>
        <dbReference type="EMBL" id="CAB4874729.1"/>
    </source>
</evidence>
<accession>A0A6J6U519</accession>
<dbReference type="PANTHER" id="PTHR10357:SF179">
    <property type="entry name" value="NEUTRAL AND BASIC AMINO ACID TRANSPORT PROTEIN RBAT"/>
    <property type="match status" value="1"/>
</dbReference>